<evidence type="ECO:0008006" key="4">
    <source>
        <dbReference type="Google" id="ProtNLM"/>
    </source>
</evidence>
<dbReference type="GO" id="GO:0005975">
    <property type="term" value="P:carbohydrate metabolic process"/>
    <property type="evidence" value="ECO:0007669"/>
    <property type="project" value="InterPro"/>
</dbReference>
<dbReference type="STRING" id="1193518.BN13_330010"/>
<keyword evidence="3" id="KW-1185">Reference proteome</keyword>
<dbReference type="AlphaFoldDB" id="A0A077ME81"/>
<evidence type="ECO:0000313" key="2">
    <source>
        <dbReference type="EMBL" id="CCI53252.1"/>
    </source>
</evidence>
<dbReference type="Pfam" id="PF00923">
    <property type="entry name" value="TAL_FSA"/>
    <property type="match status" value="1"/>
</dbReference>
<dbReference type="SUPFAM" id="SSF51569">
    <property type="entry name" value="Aldolase"/>
    <property type="match status" value="1"/>
</dbReference>
<comment type="caution">
    <text evidence="2">The sequence shown here is derived from an EMBL/GenBank/DDBJ whole genome shotgun (WGS) entry which is preliminary data.</text>
</comment>
<dbReference type="InterPro" id="IPR001585">
    <property type="entry name" value="TAL/FSA"/>
</dbReference>
<protein>
    <recommendedName>
        <fullName evidence="4">Transaldolase</fullName>
    </recommendedName>
</protein>
<dbReference type="Gene3D" id="3.20.20.70">
    <property type="entry name" value="Aldolase class I"/>
    <property type="match status" value="1"/>
</dbReference>
<evidence type="ECO:0000256" key="1">
    <source>
        <dbReference type="ARBA" id="ARBA00023270"/>
    </source>
</evidence>
<evidence type="ECO:0000313" key="3">
    <source>
        <dbReference type="Proteomes" id="UP000035720"/>
    </source>
</evidence>
<dbReference type="PANTHER" id="PTHR10683">
    <property type="entry name" value="TRANSALDOLASE"/>
    <property type="match status" value="1"/>
</dbReference>
<gene>
    <name evidence="2" type="ORF">BN13_330010</name>
</gene>
<name>A0A077ME81_9MICO</name>
<reference evidence="2 3" key="1">
    <citation type="journal article" date="2013" name="ISME J.">
        <title>A metabolic model for members of the genus Tetrasphaera involved in enhanced biological phosphorus removal.</title>
        <authorList>
            <person name="Kristiansen R."/>
            <person name="Nguyen H.T.T."/>
            <person name="Saunders A.M."/>
            <person name="Nielsen J.L."/>
            <person name="Wimmer R."/>
            <person name="Le V.Q."/>
            <person name="McIlroy S.J."/>
            <person name="Petrovski S."/>
            <person name="Seviour R.J."/>
            <person name="Calteau A."/>
            <person name="Nielsen K.L."/>
            <person name="Nielsen P.H."/>
        </authorList>
    </citation>
    <scope>NUCLEOTIDE SEQUENCE [LARGE SCALE GENOMIC DNA]</scope>
    <source>
        <strain evidence="2 3">Ben 74</strain>
    </source>
</reference>
<dbReference type="InterPro" id="IPR013785">
    <property type="entry name" value="Aldolase_TIM"/>
</dbReference>
<organism evidence="2 3">
    <name type="scientific">Nostocoides jenkinsii Ben 74</name>
    <dbReference type="NCBI Taxonomy" id="1193518"/>
    <lineage>
        <taxon>Bacteria</taxon>
        <taxon>Bacillati</taxon>
        <taxon>Actinomycetota</taxon>
        <taxon>Actinomycetes</taxon>
        <taxon>Micrococcales</taxon>
        <taxon>Intrasporangiaceae</taxon>
        <taxon>Nostocoides</taxon>
    </lineage>
</organism>
<dbReference type="Proteomes" id="UP000035720">
    <property type="component" value="Unassembled WGS sequence"/>
</dbReference>
<accession>A0A077ME81</accession>
<keyword evidence="1" id="KW-0704">Schiff base</keyword>
<sequence>MTDHTSPLEQMTRRGDTVLWNDSADPRELAQSIAWGAVGATCNPVIAVQCIKNDLPRWTARMGEIAAEKPTATESEIGWQVVEEISLEAAQQLAPIFPEHNGRNGRLSMQTDPRLARSPKALADQAEYFASLAPNIIVKIPATATGVEAIEDAVARGVNINVTVSFSVPQALAAAEAIERGMDQRAAAGYDISQMGHVVTIMVGRLDDWLKDLAARGQVENDVVLEEGDLEWAGIAAFKRAYGIFQERGYRSRLLSAAFRNTAQWSEFVGGDVVISPPFAWQEKIQATGIEPVDRMQIPVDPAIIDRLERAFPDFRRAYEPDGMTTAEFDTFGATRKTLRQFLAADEELDQIVRDVLIPAP</sequence>
<dbReference type="EMBL" id="CAJC01000143">
    <property type="protein sequence ID" value="CCI53252.1"/>
    <property type="molecule type" value="Genomic_DNA"/>
</dbReference>
<proteinExistence type="predicted"/>
<dbReference type="RefSeq" id="WP_235433962.1">
    <property type="nucleotide sequence ID" value="NZ_HF571038.1"/>
</dbReference>